<dbReference type="RefSeq" id="WP_359770682.1">
    <property type="nucleotide sequence ID" value="NZ_JBEYRR010000001.1"/>
</dbReference>
<dbReference type="Proteomes" id="UP001553843">
    <property type="component" value="Unassembled WGS sequence"/>
</dbReference>
<feature type="compositionally biased region" description="Basic residues" evidence="1">
    <location>
        <begin position="49"/>
        <end position="62"/>
    </location>
</feature>
<protein>
    <submittedName>
        <fullName evidence="2">Uncharacterized protein</fullName>
    </submittedName>
</protein>
<organism evidence="2 3">
    <name type="scientific">Streptomyces huasconensis</name>
    <dbReference type="NCBI Taxonomy" id="1854574"/>
    <lineage>
        <taxon>Bacteria</taxon>
        <taxon>Bacillati</taxon>
        <taxon>Actinomycetota</taxon>
        <taxon>Actinomycetes</taxon>
        <taxon>Kitasatosporales</taxon>
        <taxon>Streptomycetaceae</taxon>
        <taxon>Streptomyces</taxon>
    </lineage>
</organism>
<evidence type="ECO:0000256" key="1">
    <source>
        <dbReference type="SAM" id="MobiDB-lite"/>
    </source>
</evidence>
<name>A0ABV3LSL8_9ACTN</name>
<evidence type="ECO:0000313" key="2">
    <source>
        <dbReference type="EMBL" id="MEW2362430.1"/>
    </source>
</evidence>
<gene>
    <name evidence="2" type="ORF">AB0887_10770</name>
</gene>
<dbReference type="EMBL" id="JBEYRS010000003">
    <property type="protein sequence ID" value="MEW2362430.1"/>
    <property type="molecule type" value="Genomic_DNA"/>
</dbReference>
<proteinExistence type="predicted"/>
<comment type="caution">
    <text evidence="2">The sequence shown here is derived from an EMBL/GenBank/DDBJ whole genome shotgun (WGS) entry which is preliminary data.</text>
</comment>
<sequence length="76" mass="8613">MNRSQPPPRRTDGWFTSDAGDPDKQIRLHVVANGPSPLVPDRIYQRTGPTHRRKRESSRSSHRPQQLAPSCKSLAK</sequence>
<keyword evidence="3" id="KW-1185">Reference proteome</keyword>
<reference evidence="2 3" key="1">
    <citation type="submission" date="2024-06" db="EMBL/GenBank/DDBJ databases">
        <title>The Natural Products Discovery Center: Release of the First 8490 Sequenced Strains for Exploring Actinobacteria Biosynthetic Diversity.</title>
        <authorList>
            <person name="Kalkreuter E."/>
            <person name="Kautsar S.A."/>
            <person name="Yang D."/>
            <person name="Bader C.D."/>
            <person name="Teijaro C.N."/>
            <person name="Fluegel L."/>
            <person name="Davis C.M."/>
            <person name="Simpson J.R."/>
            <person name="Lauterbach L."/>
            <person name="Steele A.D."/>
            <person name="Gui C."/>
            <person name="Meng S."/>
            <person name="Li G."/>
            <person name="Viehrig K."/>
            <person name="Ye F."/>
            <person name="Su P."/>
            <person name="Kiefer A.F."/>
            <person name="Nichols A."/>
            <person name="Cepeda A.J."/>
            <person name="Yan W."/>
            <person name="Fan B."/>
            <person name="Jiang Y."/>
            <person name="Adhikari A."/>
            <person name="Zheng C.-J."/>
            <person name="Schuster L."/>
            <person name="Cowan T.M."/>
            <person name="Smanski M.J."/>
            <person name="Chevrette M.G."/>
            <person name="De Carvalho L.P.S."/>
            <person name="Shen B."/>
        </authorList>
    </citation>
    <scope>NUCLEOTIDE SEQUENCE [LARGE SCALE GENOMIC DNA]</scope>
    <source>
        <strain evidence="2 3">NPDC047833</strain>
    </source>
</reference>
<evidence type="ECO:0000313" key="3">
    <source>
        <dbReference type="Proteomes" id="UP001553843"/>
    </source>
</evidence>
<feature type="region of interest" description="Disordered" evidence="1">
    <location>
        <begin position="1"/>
        <end position="76"/>
    </location>
</feature>
<accession>A0ABV3LSL8</accession>